<evidence type="ECO:0008006" key="4">
    <source>
        <dbReference type="Google" id="ProtNLM"/>
    </source>
</evidence>
<dbReference type="GO" id="GO:0016811">
    <property type="term" value="F:hydrolase activity, acting on carbon-nitrogen (but not peptide) bonds, in linear amides"/>
    <property type="evidence" value="ECO:0007669"/>
    <property type="project" value="TreeGrafter"/>
</dbReference>
<dbReference type="PANTHER" id="PTHR12993:SF11">
    <property type="entry name" value="N-ACETYLGLUCOSAMINYL-PHOSPHATIDYLINOSITOL DE-N-ACETYLASE"/>
    <property type="match status" value="1"/>
</dbReference>
<dbReference type="InterPro" id="IPR003737">
    <property type="entry name" value="GlcNAc_PI_deacetylase-related"/>
</dbReference>
<sequence length="220" mass="23859">MVATHPDDETLGAGGTLHRLADAGVTVHVLAVACCTHPMWGGHSDVDVRFEEFQEACDALGVSGRAIGWVDDDRARSPWSHQAELVSLIESGTAVSLTRVRPDVLLMPARNGFHQDHRAVHAACLATVRPGGFRKPTPRFVLGYAGPEDSWTPTLEQWSVLVDTTAHWPAKEKALAAYSSQLREDGHPRSIAAIRKLDAAHGVSVGAQFAERFVPYRIAD</sequence>
<dbReference type="AlphaFoldDB" id="A0A6I4W839"/>
<dbReference type="InterPro" id="IPR024078">
    <property type="entry name" value="LmbE-like_dom_sf"/>
</dbReference>
<evidence type="ECO:0000256" key="1">
    <source>
        <dbReference type="ARBA" id="ARBA00022833"/>
    </source>
</evidence>
<gene>
    <name evidence="2" type="ORF">GQ466_12815</name>
</gene>
<keyword evidence="3" id="KW-1185">Reference proteome</keyword>
<dbReference type="GO" id="GO:0016137">
    <property type="term" value="P:glycoside metabolic process"/>
    <property type="evidence" value="ECO:0007669"/>
    <property type="project" value="UniProtKB-ARBA"/>
</dbReference>
<protein>
    <recommendedName>
        <fullName evidence="4">PIG-L family deacetylase</fullName>
    </recommendedName>
</protein>
<dbReference type="Gene3D" id="3.40.50.10320">
    <property type="entry name" value="LmbE-like"/>
    <property type="match status" value="1"/>
</dbReference>
<proteinExistence type="predicted"/>
<keyword evidence="1" id="KW-0862">Zinc</keyword>
<comment type="caution">
    <text evidence="2">The sequence shown here is derived from an EMBL/GenBank/DDBJ whole genome shotgun (WGS) entry which is preliminary data.</text>
</comment>
<dbReference type="SUPFAM" id="SSF102588">
    <property type="entry name" value="LmbE-like"/>
    <property type="match status" value="1"/>
</dbReference>
<dbReference type="OrthoDB" id="116799at2"/>
<dbReference type="PANTHER" id="PTHR12993">
    <property type="entry name" value="N-ACETYLGLUCOSAMINYL-PHOSPHATIDYLINOSITOL DE-N-ACETYLASE-RELATED"/>
    <property type="match status" value="1"/>
</dbReference>
<dbReference type="Proteomes" id="UP000431901">
    <property type="component" value="Unassembled WGS sequence"/>
</dbReference>
<evidence type="ECO:0000313" key="2">
    <source>
        <dbReference type="EMBL" id="MXQ64920.1"/>
    </source>
</evidence>
<dbReference type="EMBL" id="WUTW01000002">
    <property type="protein sequence ID" value="MXQ64920.1"/>
    <property type="molecule type" value="Genomic_DNA"/>
</dbReference>
<reference evidence="2 3" key="1">
    <citation type="submission" date="2019-12" db="EMBL/GenBank/DDBJ databases">
        <title>Nocardia macrotermitis sp. nov. and Nocardia aurantia sp. nov., isolated from the gut of the fungus growing-termite Macrotermes natalensis.</title>
        <authorList>
            <person name="Christine B."/>
            <person name="Rene B."/>
        </authorList>
    </citation>
    <scope>NUCLEOTIDE SEQUENCE [LARGE SCALE GENOMIC DNA]</scope>
    <source>
        <strain evidence="2 3">DSM 102126</strain>
    </source>
</reference>
<organism evidence="2 3">
    <name type="scientific">Actinomadura rayongensis</name>
    <dbReference type="NCBI Taxonomy" id="1429076"/>
    <lineage>
        <taxon>Bacteria</taxon>
        <taxon>Bacillati</taxon>
        <taxon>Actinomycetota</taxon>
        <taxon>Actinomycetes</taxon>
        <taxon>Streptosporangiales</taxon>
        <taxon>Thermomonosporaceae</taxon>
        <taxon>Actinomadura</taxon>
    </lineage>
</organism>
<dbReference type="Pfam" id="PF02585">
    <property type="entry name" value="PIG-L"/>
    <property type="match status" value="1"/>
</dbReference>
<accession>A0A6I4W839</accession>
<name>A0A6I4W839_9ACTN</name>
<evidence type="ECO:0000313" key="3">
    <source>
        <dbReference type="Proteomes" id="UP000431901"/>
    </source>
</evidence>